<feature type="domain" description="Enoyl reductase (ER)" evidence="1">
    <location>
        <begin position="17"/>
        <end position="373"/>
    </location>
</feature>
<dbReference type="PANTHER" id="PTHR45033:SF2">
    <property type="entry name" value="ZINC-TYPE ALCOHOL DEHYDROGENASE-LIKE PROTEIN C1773.06C"/>
    <property type="match status" value="1"/>
</dbReference>
<dbReference type="InterPro" id="IPR013149">
    <property type="entry name" value="ADH-like_C"/>
</dbReference>
<evidence type="ECO:0000313" key="3">
    <source>
        <dbReference type="Proteomes" id="UP000019462"/>
    </source>
</evidence>
<dbReference type="HOGENOM" id="CLU_026673_3_4_1"/>
<dbReference type="EMBL" id="AWNI01000022">
    <property type="protein sequence ID" value="ETS61083.1"/>
    <property type="molecule type" value="Genomic_DNA"/>
</dbReference>
<name>W3VHE8_MOEAP</name>
<dbReference type="Pfam" id="PF00107">
    <property type="entry name" value="ADH_zinc_N"/>
    <property type="match status" value="1"/>
</dbReference>
<organism evidence="2 3">
    <name type="scientific">Moesziomyces aphidis</name>
    <name type="common">Pseudozyma aphidis</name>
    <dbReference type="NCBI Taxonomy" id="84754"/>
    <lineage>
        <taxon>Eukaryota</taxon>
        <taxon>Fungi</taxon>
        <taxon>Dikarya</taxon>
        <taxon>Basidiomycota</taxon>
        <taxon>Ustilaginomycotina</taxon>
        <taxon>Ustilaginomycetes</taxon>
        <taxon>Ustilaginales</taxon>
        <taxon>Ustilaginaceae</taxon>
        <taxon>Moesziomyces</taxon>
    </lineage>
</organism>
<dbReference type="CDD" id="cd08276">
    <property type="entry name" value="MDR7"/>
    <property type="match status" value="1"/>
</dbReference>
<evidence type="ECO:0000313" key="2">
    <source>
        <dbReference type="EMBL" id="ETS61083.1"/>
    </source>
</evidence>
<dbReference type="InterPro" id="IPR020843">
    <property type="entry name" value="ER"/>
</dbReference>
<dbReference type="Pfam" id="PF08240">
    <property type="entry name" value="ADH_N"/>
    <property type="match status" value="1"/>
</dbReference>
<accession>W3VHE8</accession>
<dbReference type="Gene3D" id="3.90.180.10">
    <property type="entry name" value="Medium-chain alcohol dehydrogenases, catalytic domain"/>
    <property type="match status" value="1"/>
</dbReference>
<protein>
    <recommendedName>
        <fullName evidence="1">Enoyl reductase (ER) domain-containing protein</fullName>
    </recommendedName>
</protein>
<dbReference type="InterPro" id="IPR052711">
    <property type="entry name" value="Zinc_ADH-like"/>
</dbReference>
<sequence length="379" mass="40316">MSNPRTTQAYRLSSFDKSLEGLVLDDKVALPDAEQLAPTAVLVEVHAVSLNARDYQIASATYPAPTTPPAGLIPVSDGAGKVLAVGSAVSTVKTGDRVVTHLSSDWRHGEIGNEMQASALGGGRDGVLAKHVVLDQYNLLPIPAHMDYRQAASLPVAGLTAYHCLLGFPKTVQQGQTVLIEGTGGVSIAALQIALAAGARPIVISSSDDKLKLCQNLGVHKDDCINYSNDKNWWQTVRARTPRGEGVDHTVEIAGGSTLNRALMATKAYGSVWVVGYMDDYKSTKDSGDGLPDTAKAILYSQAQVQGVMCGSYKLFQQYLEAHATAQRNVDNKLASINVLQPLVIPEQVFSFADAKKAFELQGSGRFVGKVIIDVADAN</sequence>
<dbReference type="PANTHER" id="PTHR45033">
    <property type="match status" value="1"/>
</dbReference>
<dbReference type="SMART" id="SM00829">
    <property type="entry name" value="PKS_ER"/>
    <property type="match status" value="1"/>
</dbReference>
<keyword evidence="3" id="KW-1185">Reference proteome</keyword>
<reference evidence="2 3" key="1">
    <citation type="journal article" date="2014" name="Genome Announc.">
        <title>Genome sequence of the basidiomycetous fungus Pseudozyma aphidis DSM70725, an efficient producer of biosurfactant mannosylerythritol lipids.</title>
        <authorList>
            <person name="Lorenz S."/>
            <person name="Guenther M."/>
            <person name="Grumaz C."/>
            <person name="Rupp S."/>
            <person name="Zibek S."/>
            <person name="Sohn K."/>
        </authorList>
    </citation>
    <scope>NUCLEOTIDE SEQUENCE [LARGE SCALE GENOMIC DNA]</scope>
    <source>
        <strain evidence="3">ATCC 32657 / CBS 517.83 / DSM 70725 / JCM 10318 / NBRC 10182 / NRRL Y-7954 / St-0401</strain>
    </source>
</reference>
<gene>
    <name evidence="2" type="ORF">PaG_05026</name>
</gene>
<dbReference type="OrthoDB" id="9930022at2759"/>
<dbReference type="SUPFAM" id="SSF51735">
    <property type="entry name" value="NAD(P)-binding Rossmann-fold domains"/>
    <property type="match status" value="1"/>
</dbReference>
<dbReference type="Proteomes" id="UP000019462">
    <property type="component" value="Unassembled WGS sequence"/>
</dbReference>
<proteinExistence type="predicted"/>
<dbReference type="InterPro" id="IPR011032">
    <property type="entry name" value="GroES-like_sf"/>
</dbReference>
<comment type="caution">
    <text evidence="2">The sequence shown here is derived from an EMBL/GenBank/DDBJ whole genome shotgun (WGS) entry which is preliminary data.</text>
</comment>
<dbReference type="Gene3D" id="3.40.50.720">
    <property type="entry name" value="NAD(P)-binding Rossmann-like Domain"/>
    <property type="match status" value="1"/>
</dbReference>
<dbReference type="GO" id="GO:0016491">
    <property type="term" value="F:oxidoreductase activity"/>
    <property type="evidence" value="ECO:0007669"/>
    <property type="project" value="InterPro"/>
</dbReference>
<dbReference type="InterPro" id="IPR013154">
    <property type="entry name" value="ADH-like_N"/>
</dbReference>
<dbReference type="AlphaFoldDB" id="W3VHE8"/>
<dbReference type="SUPFAM" id="SSF50129">
    <property type="entry name" value="GroES-like"/>
    <property type="match status" value="1"/>
</dbReference>
<dbReference type="InterPro" id="IPR036291">
    <property type="entry name" value="NAD(P)-bd_dom_sf"/>
</dbReference>
<evidence type="ECO:0000259" key="1">
    <source>
        <dbReference type="SMART" id="SM00829"/>
    </source>
</evidence>